<evidence type="ECO:0000313" key="2">
    <source>
        <dbReference type="Proteomes" id="UP000193484"/>
    </source>
</evidence>
<reference evidence="1 2" key="1">
    <citation type="submission" date="2016-01" db="EMBL/GenBank/DDBJ databases">
        <title>The new phylogeny of the genus Mycobacterium.</title>
        <authorList>
            <person name="Tarcisio F."/>
            <person name="Conor M."/>
            <person name="Antonella G."/>
            <person name="Elisabetta G."/>
            <person name="Giulia F.S."/>
            <person name="Sara T."/>
            <person name="Anna F."/>
            <person name="Clotilde B."/>
            <person name="Roberto B."/>
            <person name="Veronica D.S."/>
            <person name="Fabio R."/>
            <person name="Monica P."/>
            <person name="Olivier J."/>
            <person name="Enrico T."/>
            <person name="Nicola S."/>
        </authorList>
    </citation>
    <scope>NUCLEOTIDE SEQUENCE [LARGE SCALE GENOMIC DNA]</scope>
    <source>
        <strain evidence="1 2">DSM 44179</strain>
    </source>
</reference>
<name>A0A1X1RJ55_MYCFA</name>
<dbReference type="OrthoDB" id="4629834at2"/>
<sequence>MTAYDTTAYRHNAPTPEPVPSLWCEVTLTLRGTGEVRTEGGTFLDAPREGDAGPRLSLGLLLAVAAYLRVDEPDGRHAAQIIHEIERQLARRPWAVLACPEGELRVTLVPAMIGPDMEDQP</sequence>
<dbReference type="RefSeq" id="WP_085093205.1">
    <property type="nucleotide sequence ID" value="NZ_AP022603.1"/>
</dbReference>
<comment type="caution">
    <text evidence="1">The sequence shown here is derived from an EMBL/GenBank/DDBJ whole genome shotgun (WGS) entry which is preliminary data.</text>
</comment>
<protein>
    <submittedName>
        <fullName evidence="1">Uncharacterized protein</fullName>
    </submittedName>
</protein>
<dbReference type="STRING" id="1793.AWC04_03660"/>
<evidence type="ECO:0000313" key="1">
    <source>
        <dbReference type="EMBL" id="ORV07519.1"/>
    </source>
</evidence>
<accession>A0A1X1RJ55</accession>
<dbReference type="Proteomes" id="UP000193484">
    <property type="component" value="Unassembled WGS sequence"/>
</dbReference>
<keyword evidence="2" id="KW-1185">Reference proteome</keyword>
<gene>
    <name evidence="1" type="ORF">AWC04_03660</name>
</gene>
<organism evidence="1 2">
    <name type="scientific">Mycolicibacterium fallax</name>
    <name type="common">Mycobacterium fallax</name>
    <dbReference type="NCBI Taxonomy" id="1793"/>
    <lineage>
        <taxon>Bacteria</taxon>
        <taxon>Bacillati</taxon>
        <taxon>Actinomycetota</taxon>
        <taxon>Actinomycetes</taxon>
        <taxon>Mycobacteriales</taxon>
        <taxon>Mycobacteriaceae</taxon>
        <taxon>Mycolicibacterium</taxon>
    </lineage>
</organism>
<dbReference type="AlphaFoldDB" id="A0A1X1RJ55"/>
<proteinExistence type="predicted"/>
<dbReference type="EMBL" id="LQOJ01000019">
    <property type="protein sequence ID" value="ORV07519.1"/>
    <property type="molecule type" value="Genomic_DNA"/>
</dbReference>